<evidence type="ECO:0000313" key="1">
    <source>
        <dbReference type="EMBL" id="MFI6497145.1"/>
    </source>
</evidence>
<organism evidence="1 2">
    <name type="scientific">Nonomuraea typhae</name>
    <dbReference type="NCBI Taxonomy" id="2603600"/>
    <lineage>
        <taxon>Bacteria</taxon>
        <taxon>Bacillati</taxon>
        <taxon>Actinomycetota</taxon>
        <taxon>Actinomycetes</taxon>
        <taxon>Streptosporangiales</taxon>
        <taxon>Streptosporangiaceae</taxon>
        <taxon>Nonomuraea</taxon>
    </lineage>
</organism>
<evidence type="ECO:0000313" key="2">
    <source>
        <dbReference type="Proteomes" id="UP001612741"/>
    </source>
</evidence>
<comment type="caution">
    <text evidence="1">The sequence shown here is derived from an EMBL/GenBank/DDBJ whole genome shotgun (WGS) entry which is preliminary data.</text>
</comment>
<accession>A0ABW7YML7</accession>
<proteinExistence type="predicted"/>
<dbReference type="RefSeq" id="WP_397079790.1">
    <property type="nucleotide sequence ID" value="NZ_JBITGY010000002.1"/>
</dbReference>
<name>A0ABW7YML7_9ACTN</name>
<dbReference type="Proteomes" id="UP001612741">
    <property type="component" value="Unassembled WGS sequence"/>
</dbReference>
<gene>
    <name evidence="1" type="ORF">ACIBG2_07175</name>
</gene>
<protein>
    <submittedName>
        <fullName evidence="1">Uncharacterized protein</fullName>
    </submittedName>
</protein>
<dbReference type="EMBL" id="JBITGY010000002">
    <property type="protein sequence ID" value="MFI6497145.1"/>
    <property type="molecule type" value="Genomic_DNA"/>
</dbReference>
<reference evidence="1 2" key="1">
    <citation type="submission" date="2024-10" db="EMBL/GenBank/DDBJ databases">
        <title>The Natural Products Discovery Center: Release of the First 8490 Sequenced Strains for Exploring Actinobacteria Biosynthetic Diversity.</title>
        <authorList>
            <person name="Kalkreuter E."/>
            <person name="Kautsar S.A."/>
            <person name="Yang D."/>
            <person name="Bader C.D."/>
            <person name="Teijaro C.N."/>
            <person name="Fluegel L."/>
            <person name="Davis C.M."/>
            <person name="Simpson J.R."/>
            <person name="Lauterbach L."/>
            <person name="Steele A.D."/>
            <person name="Gui C."/>
            <person name="Meng S."/>
            <person name="Li G."/>
            <person name="Viehrig K."/>
            <person name="Ye F."/>
            <person name="Su P."/>
            <person name="Kiefer A.F."/>
            <person name="Nichols A."/>
            <person name="Cepeda A.J."/>
            <person name="Yan W."/>
            <person name="Fan B."/>
            <person name="Jiang Y."/>
            <person name="Adhikari A."/>
            <person name="Zheng C.-J."/>
            <person name="Schuster L."/>
            <person name="Cowan T.M."/>
            <person name="Smanski M.J."/>
            <person name="Chevrette M.G."/>
            <person name="De Carvalho L.P.S."/>
            <person name="Shen B."/>
        </authorList>
    </citation>
    <scope>NUCLEOTIDE SEQUENCE [LARGE SCALE GENOMIC DNA]</scope>
    <source>
        <strain evidence="1 2">NPDC050545</strain>
    </source>
</reference>
<keyword evidence="2" id="KW-1185">Reference proteome</keyword>
<sequence length="41" mass="4491">MCAPRPITVCANDGCRTWPCPDHLALYGETADTCTHKGDNR</sequence>